<dbReference type="RefSeq" id="WP_072703566.1">
    <property type="nucleotide sequence ID" value="NZ_JAFBBL010000001.1"/>
</dbReference>
<dbReference type="PROSITE" id="PS00166">
    <property type="entry name" value="ENOYL_COA_HYDRATASE"/>
    <property type="match status" value="1"/>
</dbReference>
<dbReference type="EMBL" id="LS483468">
    <property type="protein sequence ID" value="SQI35728.1"/>
    <property type="molecule type" value="Genomic_DNA"/>
</dbReference>
<dbReference type="PANTHER" id="PTHR11941:SF133">
    <property type="entry name" value="1,2-EPOXYPHENYLACETYL-COA ISOMERASE"/>
    <property type="match status" value="1"/>
</dbReference>
<dbReference type="SUPFAM" id="SSF52096">
    <property type="entry name" value="ClpP/crotonase"/>
    <property type="match status" value="1"/>
</dbReference>
<keyword evidence="9" id="KW-1185">Reference proteome</keyword>
<dbReference type="InterPro" id="IPR029045">
    <property type="entry name" value="ClpP/crotonase-like_dom_sf"/>
</dbReference>
<keyword evidence="3" id="KW-0276">Fatty acid metabolism</keyword>
<sequence>MTTAQDVVLSERNGNVVTWTLNLPDARNPISGDDVVERLVSLVDEANKDIDTRVVILTGAGTAFSAGGNVKDMDERAGMFAGAPYALREGYRRGIQRLPKAVYHCEVPIIAAVNGPAVGAGCDLAMMCDMRIASTKAFFAESFVKLGIIPGDGGAWLLPRAVGAARAAEMAFTGDRVDAATALEWGMVSQVVEPEDLLAAAGALAERVAVNPPNALRMTKKLLREGQRVDLDTLLELSASLQALSHHTQDHREALSAFLERRPGNFTGN</sequence>
<dbReference type="InterPro" id="IPR014748">
    <property type="entry name" value="Enoyl-CoA_hydra_C"/>
</dbReference>
<dbReference type="Pfam" id="PF00378">
    <property type="entry name" value="ECH_1"/>
    <property type="match status" value="1"/>
</dbReference>
<evidence type="ECO:0000256" key="5">
    <source>
        <dbReference type="ARBA" id="ARBA00023709"/>
    </source>
</evidence>
<dbReference type="EC" id="4.2.1.17" evidence="8"/>
<dbReference type="Gene3D" id="3.90.226.10">
    <property type="entry name" value="2-enoyl-CoA Hydratase, Chain A, domain 1"/>
    <property type="match status" value="1"/>
</dbReference>
<comment type="similarity">
    <text evidence="2 7">Belongs to the enoyl-CoA hydratase/isomerase family.</text>
</comment>
<accession>A0A2X4UJH2</accession>
<dbReference type="AlphaFoldDB" id="A0A2X4UJH2"/>
<evidence type="ECO:0000313" key="8">
    <source>
        <dbReference type="EMBL" id="SQI35728.1"/>
    </source>
</evidence>
<proteinExistence type="inferred from homology"/>
<evidence type="ECO:0000313" key="9">
    <source>
        <dbReference type="Proteomes" id="UP000249091"/>
    </source>
</evidence>
<dbReference type="GO" id="GO:0006635">
    <property type="term" value="P:fatty acid beta-oxidation"/>
    <property type="evidence" value="ECO:0007669"/>
    <property type="project" value="TreeGrafter"/>
</dbReference>
<protein>
    <submittedName>
        <fullName evidence="8">Enoyl-CoA hydratase</fullName>
        <ecNumber evidence="8">4.2.1.17</ecNumber>
    </submittedName>
</protein>
<dbReference type="GO" id="GO:0018812">
    <property type="term" value="F:3-hydroxyacyl-CoA dehydratase activity"/>
    <property type="evidence" value="ECO:0007669"/>
    <property type="project" value="RHEA"/>
</dbReference>
<evidence type="ECO:0000256" key="1">
    <source>
        <dbReference type="ARBA" id="ARBA00002994"/>
    </source>
</evidence>
<evidence type="ECO:0000256" key="2">
    <source>
        <dbReference type="ARBA" id="ARBA00005254"/>
    </source>
</evidence>
<reference evidence="8 9" key="1">
    <citation type="submission" date="2018-06" db="EMBL/GenBank/DDBJ databases">
        <authorList>
            <consortium name="Pathogen Informatics"/>
            <person name="Doyle S."/>
        </authorList>
    </citation>
    <scope>NUCLEOTIDE SEQUENCE [LARGE SCALE GENOMIC DNA]</scope>
    <source>
        <strain evidence="8 9">NCTC10994</strain>
    </source>
</reference>
<dbReference type="InterPro" id="IPR001753">
    <property type="entry name" value="Enoyl-CoA_hydra/iso"/>
</dbReference>
<comment type="catalytic activity">
    <reaction evidence="5">
        <text>a (3S)-3-hydroxyacyl-CoA = a (2E)-enoyl-CoA + H2O</text>
        <dbReference type="Rhea" id="RHEA:16105"/>
        <dbReference type="ChEBI" id="CHEBI:15377"/>
        <dbReference type="ChEBI" id="CHEBI:57318"/>
        <dbReference type="ChEBI" id="CHEBI:58856"/>
        <dbReference type="EC" id="4.2.1.17"/>
    </reaction>
</comment>
<evidence type="ECO:0000256" key="4">
    <source>
        <dbReference type="ARBA" id="ARBA00023239"/>
    </source>
</evidence>
<evidence type="ECO:0000256" key="7">
    <source>
        <dbReference type="RuleBase" id="RU003707"/>
    </source>
</evidence>
<organism evidence="8 9">
    <name type="scientific">Rhodococcus coprophilus</name>
    <dbReference type="NCBI Taxonomy" id="38310"/>
    <lineage>
        <taxon>Bacteria</taxon>
        <taxon>Bacillati</taxon>
        <taxon>Actinomycetota</taxon>
        <taxon>Actinomycetes</taxon>
        <taxon>Mycobacteriales</taxon>
        <taxon>Nocardiaceae</taxon>
        <taxon>Rhodococcus</taxon>
    </lineage>
</organism>
<dbReference type="PANTHER" id="PTHR11941">
    <property type="entry name" value="ENOYL-COA HYDRATASE-RELATED"/>
    <property type="match status" value="1"/>
</dbReference>
<comment type="function">
    <text evidence="1">Could possibly oxidize fatty acids using specific components.</text>
</comment>
<dbReference type="STRING" id="1219011.GCA_001895045_03654"/>
<evidence type="ECO:0000256" key="6">
    <source>
        <dbReference type="ARBA" id="ARBA00023717"/>
    </source>
</evidence>
<dbReference type="Proteomes" id="UP000249091">
    <property type="component" value="Chromosome 1"/>
</dbReference>
<comment type="catalytic activity">
    <reaction evidence="6">
        <text>a 4-saturated-(3S)-3-hydroxyacyl-CoA = a (3E)-enoyl-CoA + H2O</text>
        <dbReference type="Rhea" id="RHEA:20724"/>
        <dbReference type="ChEBI" id="CHEBI:15377"/>
        <dbReference type="ChEBI" id="CHEBI:58521"/>
        <dbReference type="ChEBI" id="CHEBI:137480"/>
        <dbReference type="EC" id="4.2.1.17"/>
    </reaction>
</comment>
<dbReference type="NCBIfam" id="NF006699">
    <property type="entry name" value="PRK09245.1"/>
    <property type="match status" value="1"/>
</dbReference>
<keyword evidence="4 8" id="KW-0456">Lyase</keyword>
<dbReference type="Gene3D" id="1.10.12.10">
    <property type="entry name" value="Lyase 2-enoyl-coa Hydratase, Chain A, domain 2"/>
    <property type="match status" value="1"/>
</dbReference>
<dbReference type="KEGG" id="rcr:NCTC10994_03077"/>
<name>A0A2X4UJH2_9NOCA</name>
<gene>
    <name evidence="8" type="primary">echA8_11</name>
    <name evidence="8" type="ORF">NCTC10994_03077</name>
</gene>
<keyword evidence="3" id="KW-0443">Lipid metabolism</keyword>
<dbReference type="InterPro" id="IPR018376">
    <property type="entry name" value="Enoyl-CoA_hyd/isom_CS"/>
</dbReference>
<evidence type="ECO:0000256" key="3">
    <source>
        <dbReference type="ARBA" id="ARBA00022832"/>
    </source>
</evidence>
<dbReference type="CDD" id="cd06558">
    <property type="entry name" value="crotonase-like"/>
    <property type="match status" value="1"/>
</dbReference>